<evidence type="ECO:0000256" key="3">
    <source>
        <dbReference type="ARBA" id="ARBA00023125"/>
    </source>
</evidence>
<dbReference type="InterPro" id="IPR036388">
    <property type="entry name" value="WH-like_DNA-bd_sf"/>
</dbReference>
<dbReference type="InterPro" id="IPR000847">
    <property type="entry name" value="LysR_HTH_N"/>
</dbReference>
<dbReference type="Pfam" id="PF03466">
    <property type="entry name" value="LysR_substrate"/>
    <property type="match status" value="1"/>
</dbReference>
<organism evidence="6 7">
    <name type="scientific">Oceanisphaera psychrotolerans</name>
    <dbReference type="NCBI Taxonomy" id="1414654"/>
    <lineage>
        <taxon>Bacteria</taxon>
        <taxon>Pseudomonadati</taxon>
        <taxon>Pseudomonadota</taxon>
        <taxon>Gammaproteobacteria</taxon>
        <taxon>Aeromonadales</taxon>
        <taxon>Aeromonadaceae</taxon>
        <taxon>Oceanisphaera</taxon>
    </lineage>
</organism>
<dbReference type="GO" id="GO:0032993">
    <property type="term" value="C:protein-DNA complex"/>
    <property type="evidence" value="ECO:0007669"/>
    <property type="project" value="TreeGrafter"/>
</dbReference>
<dbReference type="Pfam" id="PF00126">
    <property type="entry name" value="HTH_1"/>
    <property type="match status" value="1"/>
</dbReference>
<dbReference type="PANTHER" id="PTHR30346">
    <property type="entry name" value="TRANSCRIPTIONAL DUAL REGULATOR HCAR-RELATED"/>
    <property type="match status" value="1"/>
</dbReference>
<dbReference type="GO" id="GO:0003700">
    <property type="term" value="F:DNA-binding transcription factor activity"/>
    <property type="evidence" value="ECO:0007669"/>
    <property type="project" value="InterPro"/>
</dbReference>
<gene>
    <name evidence="6" type="ORF">BFR47_04975</name>
</gene>
<dbReference type="InterPro" id="IPR036390">
    <property type="entry name" value="WH_DNA-bd_sf"/>
</dbReference>
<feature type="domain" description="HTH lysR-type" evidence="5">
    <location>
        <begin position="3"/>
        <end position="61"/>
    </location>
</feature>
<evidence type="ECO:0000313" key="7">
    <source>
        <dbReference type="Proteomes" id="UP000243073"/>
    </source>
</evidence>
<dbReference type="InterPro" id="IPR005119">
    <property type="entry name" value="LysR_subst-bd"/>
</dbReference>
<dbReference type="PRINTS" id="PR00039">
    <property type="entry name" value="HTHLYSR"/>
</dbReference>
<protein>
    <submittedName>
        <fullName evidence="6">LysR family transcriptional regulator</fullName>
    </submittedName>
</protein>
<evidence type="ECO:0000259" key="5">
    <source>
        <dbReference type="PROSITE" id="PS50931"/>
    </source>
</evidence>
<keyword evidence="2" id="KW-0805">Transcription regulation</keyword>
<dbReference type="CDD" id="cd08412">
    <property type="entry name" value="PBP2_PAO1_like"/>
    <property type="match status" value="1"/>
</dbReference>
<evidence type="ECO:0000313" key="6">
    <source>
        <dbReference type="EMBL" id="OIN05545.1"/>
    </source>
</evidence>
<dbReference type="SUPFAM" id="SSF46785">
    <property type="entry name" value="Winged helix' DNA-binding domain"/>
    <property type="match status" value="1"/>
</dbReference>
<name>A0A1J4QAQ1_9GAMM</name>
<reference evidence="6 7" key="1">
    <citation type="submission" date="2016-07" db="EMBL/GenBank/DDBJ databases">
        <title>Draft Genome Sequence of Oceanisphaera psychrotolerans, isolated from coastal sediment samples.</title>
        <authorList>
            <person name="Zhuo S."/>
            <person name="Ruan Z."/>
        </authorList>
    </citation>
    <scope>NUCLEOTIDE SEQUENCE [LARGE SCALE GENOMIC DNA]</scope>
    <source>
        <strain evidence="6 7">LAM-WHM-ZC</strain>
    </source>
</reference>
<dbReference type="PANTHER" id="PTHR30346:SF0">
    <property type="entry name" value="HCA OPERON TRANSCRIPTIONAL ACTIVATOR HCAR"/>
    <property type="match status" value="1"/>
</dbReference>
<dbReference type="STRING" id="1414654.BFR47_04975"/>
<keyword evidence="7" id="KW-1185">Reference proteome</keyword>
<comment type="similarity">
    <text evidence="1">Belongs to the LysR transcriptional regulatory family.</text>
</comment>
<keyword evidence="3" id="KW-0238">DNA-binding</keyword>
<dbReference type="Gene3D" id="1.10.10.10">
    <property type="entry name" value="Winged helix-like DNA-binding domain superfamily/Winged helix DNA-binding domain"/>
    <property type="match status" value="1"/>
</dbReference>
<dbReference type="AlphaFoldDB" id="A0A1J4QAQ1"/>
<dbReference type="GO" id="GO:0003677">
    <property type="term" value="F:DNA binding"/>
    <property type="evidence" value="ECO:0007669"/>
    <property type="project" value="UniProtKB-KW"/>
</dbReference>
<comment type="caution">
    <text evidence="6">The sequence shown here is derived from an EMBL/GenBank/DDBJ whole genome shotgun (WGS) entry which is preliminary data.</text>
</comment>
<dbReference type="OrthoDB" id="8437302at2"/>
<dbReference type="Proteomes" id="UP000243073">
    <property type="component" value="Unassembled WGS sequence"/>
</dbReference>
<sequence>MRFTLKQLRYFVRAGELSSVTKAAQELYVSQPSISSAILHLEEVTGLQLFIRHHAQGLSLTPSGRQFIVKAKQLLGQADGLAHYANTLGQDVAGSLRIVGFPTFTPILVPGLMRRFNALYPAVNVQCDEQPQQDVIQGLHDGRYELALTYDLQIPSYITFEPLMEFPPYAVMSEDHPLAGRSELSLEDLAEYPMVVLDWPMSREYFFSLFLSQGLEPNFAFQAKSMDMVRGLVANGFGYSLFNVPLVNTQALDGRKLTHVPLTGELRPLRMGVARLAQFRLTPAADAFIEELTKEAQLLSGTMFPDSRFYRSLK</sequence>
<dbReference type="PROSITE" id="PS50931">
    <property type="entry name" value="HTH_LYSR"/>
    <property type="match status" value="1"/>
</dbReference>
<proteinExistence type="inferred from homology"/>
<keyword evidence="4" id="KW-0804">Transcription</keyword>
<dbReference type="RefSeq" id="WP_071473754.1">
    <property type="nucleotide sequence ID" value="NZ_MDKE01000055.1"/>
</dbReference>
<evidence type="ECO:0000256" key="2">
    <source>
        <dbReference type="ARBA" id="ARBA00023015"/>
    </source>
</evidence>
<dbReference type="EMBL" id="MDKE01000055">
    <property type="protein sequence ID" value="OIN05545.1"/>
    <property type="molecule type" value="Genomic_DNA"/>
</dbReference>
<dbReference type="SUPFAM" id="SSF53850">
    <property type="entry name" value="Periplasmic binding protein-like II"/>
    <property type="match status" value="1"/>
</dbReference>
<evidence type="ECO:0000256" key="1">
    <source>
        <dbReference type="ARBA" id="ARBA00009437"/>
    </source>
</evidence>
<dbReference type="Gene3D" id="3.40.190.10">
    <property type="entry name" value="Periplasmic binding protein-like II"/>
    <property type="match status" value="2"/>
</dbReference>
<dbReference type="FunFam" id="1.10.10.10:FF:000001">
    <property type="entry name" value="LysR family transcriptional regulator"/>
    <property type="match status" value="1"/>
</dbReference>
<evidence type="ECO:0000256" key="4">
    <source>
        <dbReference type="ARBA" id="ARBA00023163"/>
    </source>
</evidence>
<accession>A0A1J4QAQ1</accession>